<name>A0A6P8HXF8_ACTTE</name>
<evidence type="ECO:0000313" key="4">
    <source>
        <dbReference type="Proteomes" id="UP000515163"/>
    </source>
</evidence>
<evidence type="ECO:0000313" key="5">
    <source>
        <dbReference type="RefSeq" id="XP_031560026.1"/>
    </source>
</evidence>
<keyword evidence="4" id="KW-1185">Reference proteome</keyword>
<dbReference type="SMART" id="SM00892">
    <property type="entry name" value="Endonuclease_NS"/>
    <property type="match status" value="1"/>
</dbReference>
<evidence type="ECO:0000259" key="2">
    <source>
        <dbReference type="SMART" id="SM00477"/>
    </source>
</evidence>
<dbReference type="SMART" id="SM00477">
    <property type="entry name" value="NUC"/>
    <property type="match status" value="1"/>
</dbReference>
<feature type="domain" description="ENPP1-3/EXOG-like endonuclease/phosphodiesterase" evidence="2">
    <location>
        <begin position="96"/>
        <end position="304"/>
    </location>
</feature>
<dbReference type="AlphaFoldDB" id="A0A6P8HXF8"/>
<evidence type="ECO:0000256" key="1">
    <source>
        <dbReference type="SAM" id="SignalP"/>
    </source>
</evidence>
<dbReference type="RefSeq" id="XP_031560026.1">
    <property type="nucleotide sequence ID" value="XM_031704166.1"/>
</dbReference>
<dbReference type="GO" id="GO:0003676">
    <property type="term" value="F:nucleic acid binding"/>
    <property type="evidence" value="ECO:0007669"/>
    <property type="project" value="InterPro"/>
</dbReference>
<proteinExistence type="predicted"/>
<protein>
    <submittedName>
        <fullName evidence="5">Uncharacterized protein LOC116296184</fullName>
    </submittedName>
</protein>
<keyword evidence="1" id="KW-0732">Signal</keyword>
<dbReference type="GO" id="GO:0016787">
    <property type="term" value="F:hydrolase activity"/>
    <property type="evidence" value="ECO:0007669"/>
    <property type="project" value="InterPro"/>
</dbReference>
<sequence length="346" mass="38580">MKYFFVSLILCLFLVVSNGSRWLKNNGDDTSAGLGANTTGLNHQYSLIRSRRTIVQPTHHCYRQFFLQGELPTGLRPNGNPNIKYICQQFEAFNDETYYATMFDQHTGIAVYAAYVVPHDQAPLIGTFPRISKWLQDPDISHLRQGSDQMYSHNNQHIHKGHLVPAQTYSYDCIAMVSTFRYTNAVPQYAAFNSGPWSRYEDKVRKFGGVCRQYGGDLYLLTGTSEAVYTPGQPALQQPLKYFPNNNPNNGRNIAIPNSMWTAGCCIQQNGGIAGGFAAIGNNVQLNPTLNQVTVETLQNILAVGTGRGAIELFPGSDRCSADSNQYRYNDLAMHGGQWTKSKQLP</sequence>
<dbReference type="GeneID" id="116296184"/>
<dbReference type="PANTHER" id="PTHR21472:SF7">
    <property type="entry name" value="ENDONUCLEASE G, MITOCHONDRIAL-LIKE ISOFORM X2"/>
    <property type="match status" value="1"/>
</dbReference>
<gene>
    <name evidence="5" type="primary">LOC116296184</name>
</gene>
<dbReference type="Pfam" id="PF01223">
    <property type="entry name" value="Endonuclease_NS"/>
    <property type="match status" value="1"/>
</dbReference>
<reference evidence="5" key="1">
    <citation type="submission" date="2025-08" db="UniProtKB">
        <authorList>
            <consortium name="RefSeq"/>
        </authorList>
    </citation>
    <scope>IDENTIFICATION</scope>
    <source>
        <tissue evidence="5">Tentacle</tissue>
    </source>
</reference>
<dbReference type="InterPro" id="IPR044925">
    <property type="entry name" value="His-Me_finger_sf"/>
</dbReference>
<feature type="domain" description="DNA/RNA non-specific endonuclease/pyrophosphatase/phosphodiesterase" evidence="3">
    <location>
        <begin position="95"/>
        <end position="320"/>
    </location>
</feature>
<organism evidence="4 5">
    <name type="scientific">Actinia tenebrosa</name>
    <name type="common">Australian red waratah sea anemone</name>
    <dbReference type="NCBI Taxonomy" id="6105"/>
    <lineage>
        <taxon>Eukaryota</taxon>
        <taxon>Metazoa</taxon>
        <taxon>Cnidaria</taxon>
        <taxon>Anthozoa</taxon>
        <taxon>Hexacorallia</taxon>
        <taxon>Actiniaria</taxon>
        <taxon>Actiniidae</taxon>
        <taxon>Actinia</taxon>
    </lineage>
</organism>
<dbReference type="InterPro" id="IPR044929">
    <property type="entry name" value="DNA/RNA_non-sp_Endonuclease_sf"/>
</dbReference>
<feature type="signal peptide" evidence="1">
    <location>
        <begin position="1"/>
        <end position="19"/>
    </location>
</feature>
<feature type="chain" id="PRO_5028350924" evidence="1">
    <location>
        <begin position="20"/>
        <end position="346"/>
    </location>
</feature>
<evidence type="ECO:0000259" key="3">
    <source>
        <dbReference type="SMART" id="SM00892"/>
    </source>
</evidence>
<dbReference type="KEGG" id="aten:116296184"/>
<dbReference type="InParanoid" id="A0A6P8HXF8"/>
<dbReference type="Proteomes" id="UP000515163">
    <property type="component" value="Unplaced"/>
</dbReference>
<dbReference type="InterPro" id="IPR001604">
    <property type="entry name" value="Endo_G_ENPP1-like_dom"/>
</dbReference>
<dbReference type="PANTHER" id="PTHR21472">
    <property type="entry name" value="ENDONUCLEASE DOMAIN-CONTAINING 1 PROTEIN ENDOD1"/>
    <property type="match status" value="1"/>
</dbReference>
<accession>A0A6P8HXF8</accession>
<dbReference type="GO" id="GO:0046872">
    <property type="term" value="F:metal ion binding"/>
    <property type="evidence" value="ECO:0007669"/>
    <property type="project" value="InterPro"/>
</dbReference>
<dbReference type="InterPro" id="IPR039015">
    <property type="entry name" value="ENDOD1"/>
</dbReference>
<dbReference type="OrthoDB" id="5958647at2759"/>
<dbReference type="InterPro" id="IPR020821">
    <property type="entry name" value="ENPP1-3/EXOG-like_nuc-like"/>
</dbReference>
<dbReference type="Gene3D" id="3.40.570.10">
    <property type="entry name" value="Extracellular Endonuclease, subunit A"/>
    <property type="match status" value="1"/>
</dbReference>
<dbReference type="SUPFAM" id="SSF54060">
    <property type="entry name" value="His-Me finger endonucleases"/>
    <property type="match status" value="1"/>
</dbReference>